<evidence type="ECO:0000313" key="2">
    <source>
        <dbReference type="EMBL" id="MDI9872919.1"/>
    </source>
</evidence>
<dbReference type="InterPro" id="IPR016181">
    <property type="entry name" value="Acyl_CoA_acyltransferase"/>
</dbReference>
<dbReference type="InterPro" id="IPR000182">
    <property type="entry name" value="GNAT_dom"/>
</dbReference>
<comment type="caution">
    <text evidence="2">The sequence shown here is derived from an EMBL/GenBank/DDBJ whole genome shotgun (WGS) entry which is preliminary data.</text>
</comment>
<organism evidence="2 3">
    <name type="scientific">Flectobacillus rivi</name>
    <dbReference type="NCBI Taxonomy" id="2984209"/>
    <lineage>
        <taxon>Bacteria</taxon>
        <taxon>Pseudomonadati</taxon>
        <taxon>Bacteroidota</taxon>
        <taxon>Cytophagia</taxon>
        <taxon>Cytophagales</taxon>
        <taxon>Flectobacillaceae</taxon>
        <taxon>Flectobacillus</taxon>
    </lineage>
</organism>
<feature type="domain" description="N-acetyltransferase" evidence="1">
    <location>
        <begin position="8"/>
        <end position="171"/>
    </location>
</feature>
<evidence type="ECO:0000313" key="3">
    <source>
        <dbReference type="Proteomes" id="UP001225761"/>
    </source>
</evidence>
<dbReference type="EMBL" id="JASHIE010000001">
    <property type="protein sequence ID" value="MDI9872919.1"/>
    <property type="molecule type" value="Genomic_DNA"/>
</dbReference>
<keyword evidence="3" id="KW-1185">Reference proteome</keyword>
<dbReference type="PROSITE" id="PS51186">
    <property type="entry name" value="GNAT"/>
    <property type="match status" value="1"/>
</dbReference>
<dbReference type="SUPFAM" id="SSF55729">
    <property type="entry name" value="Acyl-CoA N-acyltransferases (Nat)"/>
    <property type="match status" value="1"/>
</dbReference>
<evidence type="ECO:0000259" key="1">
    <source>
        <dbReference type="PROSITE" id="PS51186"/>
    </source>
</evidence>
<reference evidence="2 3" key="1">
    <citation type="submission" date="2023-05" db="EMBL/GenBank/DDBJ databases">
        <title>Novel species of genus Flectobacillus isolated from stream in China.</title>
        <authorList>
            <person name="Lu H."/>
        </authorList>
    </citation>
    <scope>NUCLEOTIDE SEQUENCE [LARGE SCALE GENOMIC DNA]</scope>
    <source>
        <strain evidence="2 3">LFS242W</strain>
    </source>
</reference>
<dbReference type="Proteomes" id="UP001225761">
    <property type="component" value="Unassembled WGS sequence"/>
</dbReference>
<dbReference type="InterPro" id="IPR051531">
    <property type="entry name" value="N-acetyltransferase"/>
</dbReference>
<dbReference type="PANTHER" id="PTHR43792:SF16">
    <property type="entry name" value="N-ACETYLTRANSFERASE DOMAIN-CONTAINING PROTEIN"/>
    <property type="match status" value="1"/>
</dbReference>
<protein>
    <submittedName>
        <fullName evidence="2">GNAT family N-acetyltransferase</fullName>
    </submittedName>
</protein>
<proteinExistence type="predicted"/>
<dbReference type="Gene3D" id="3.40.630.30">
    <property type="match status" value="1"/>
</dbReference>
<dbReference type="Pfam" id="PF13302">
    <property type="entry name" value="Acetyltransf_3"/>
    <property type="match status" value="1"/>
</dbReference>
<accession>A0ABT6YWZ3</accession>
<dbReference type="PANTHER" id="PTHR43792">
    <property type="entry name" value="GNAT FAMILY, PUTATIVE (AFU_ORTHOLOGUE AFUA_3G00765)-RELATED-RELATED"/>
    <property type="match status" value="1"/>
</dbReference>
<gene>
    <name evidence="2" type="ORF">QM481_00170</name>
</gene>
<dbReference type="RefSeq" id="WP_283380175.1">
    <property type="nucleotide sequence ID" value="NZ_JASHIE010000001.1"/>
</dbReference>
<sequence>MKIQTDRFILREILPTDIDGMYELDSNPEVHKYLGNQPIGHKEQLVDVINFIRQQYLDHGIGRWAIIDKKTQDFVGWAGLKFVTNDTNNHIHYYDLGYRLIQRYWGKGIATEVAQACLQYGFEQLNLKEIYAMADANNEGSNHILRKLGFRQIESFDLEGILHFWYKIEKSEFIAK</sequence>
<name>A0ABT6YWZ3_9BACT</name>